<evidence type="ECO:0000313" key="2">
    <source>
        <dbReference type="EMBL" id="OUN19361.1"/>
    </source>
</evidence>
<dbReference type="AlphaFoldDB" id="A0AB36ML82"/>
<proteinExistence type="predicted"/>
<sequence length="621" mass="70176">MVIEYRDGTPFTGDNHTPTELANAIRTKKYGKDVREPIAQLADKLSNAVLGQNIGSVVATPTKAFTNLSELQKAYPNGADGVMVTVDNGHKYFWQNNDWVDGGNYQTPQGNADATVSALHNQMLDVLDQQNKIWQRKLYVNVNTGAWLNDKNMMVTQSNWCWTPYYIPVKKNSDYIFVAYDSGNANSKVVGISSVYINLYSSDKSFIKQIYTNNSNPGIFNTESAEYIRFSMSMNTFSDEQYPSLFKGNTLPKEIENDIYGLFDTAYKQLGNSLADFKLTPSVSLPKIENLPVQIYDDALIEYAVNTDIIKVFLYDNFGNLIVRNNSGSGWKIPVNSGNRALDFNAILGSAPESYWRYAPKLYRKQSRIFINEIPTNAGKGQNIKVLIIGDSLTNYNIYPNRTGELANSDENTTIEFIGTRGDNTKHEGRGGWSAKIYTTKTQYNSYDNPFLNNGKFDFSNYMNTNNFSNVDIVIINLGTNDIALNRPDIDNNFSGDFKAYDEIISSIKAYDANIKIALGSTITPARLNNANIDVKTRRQRWNRLMARYCLDNNYTYIPYWLVVDPINDFKYEDVQIDDYNTTTIKKVADNTHPADSGYKKMGDLTYATIKKLAEDIKQGK</sequence>
<reference evidence="3" key="1">
    <citation type="submission" date="2017-04" db="EMBL/GenBank/DDBJ databases">
        <title>Function of individual gut microbiota members based on whole genome sequencing of pure cultures obtained from chicken caecum.</title>
        <authorList>
            <person name="Medvecky M."/>
            <person name="Cejkova D."/>
            <person name="Polansky O."/>
            <person name="Karasova D."/>
            <person name="Kubasova T."/>
            <person name="Cizek A."/>
            <person name="Rychlik I."/>
        </authorList>
    </citation>
    <scope>NUCLEOTIDE SEQUENCE [LARGE SCALE GENOMIC DNA]</scope>
    <source>
        <strain evidence="3">An84</strain>
    </source>
</reference>
<dbReference type="CDD" id="cd00229">
    <property type="entry name" value="SGNH_hydrolase"/>
    <property type="match status" value="1"/>
</dbReference>
<dbReference type="SUPFAM" id="SSF52266">
    <property type="entry name" value="SGNH hydrolase"/>
    <property type="match status" value="1"/>
</dbReference>
<dbReference type="Gene3D" id="3.40.50.1110">
    <property type="entry name" value="SGNH hydrolase"/>
    <property type="match status" value="1"/>
</dbReference>
<dbReference type="Pfam" id="PF13472">
    <property type="entry name" value="Lipase_GDSL_2"/>
    <property type="match status" value="1"/>
</dbReference>
<protein>
    <recommendedName>
        <fullName evidence="1">SGNH hydrolase-type esterase domain-containing protein</fullName>
    </recommendedName>
</protein>
<gene>
    <name evidence="2" type="ORF">B5G36_02260</name>
</gene>
<dbReference type="InterPro" id="IPR051532">
    <property type="entry name" value="Ester_Hydrolysis_Enzymes"/>
</dbReference>
<dbReference type="RefSeq" id="WP_087366168.1">
    <property type="nucleotide sequence ID" value="NZ_NFHF01000003.1"/>
</dbReference>
<dbReference type="Proteomes" id="UP000196255">
    <property type="component" value="Unassembled WGS sequence"/>
</dbReference>
<evidence type="ECO:0000313" key="3">
    <source>
        <dbReference type="Proteomes" id="UP000196255"/>
    </source>
</evidence>
<dbReference type="EMBL" id="NFHF01000003">
    <property type="protein sequence ID" value="OUN19361.1"/>
    <property type="molecule type" value="Genomic_DNA"/>
</dbReference>
<dbReference type="PANTHER" id="PTHR30383">
    <property type="entry name" value="THIOESTERASE 1/PROTEASE 1/LYSOPHOSPHOLIPASE L1"/>
    <property type="match status" value="1"/>
</dbReference>
<comment type="caution">
    <text evidence="2">The sequence shown here is derived from an EMBL/GenBank/DDBJ whole genome shotgun (WGS) entry which is preliminary data.</text>
</comment>
<dbReference type="InterPro" id="IPR013830">
    <property type="entry name" value="SGNH_hydro"/>
</dbReference>
<evidence type="ECO:0000259" key="1">
    <source>
        <dbReference type="Pfam" id="PF13472"/>
    </source>
</evidence>
<feature type="domain" description="SGNH hydrolase-type esterase" evidence="1">
    <location>
        <begin position="389"/>
        <end position="600"/>
    </location>
</feature>
<name>A0AB36ML82_9LACO</name>
<accession>A0AB36ML82</accession>
<organism evidence="2 3">
    <name type="scientific">Ligilactobacillus salivarius</name>
    <dbReference type="NCBI Taxonomy" id="1624"/>
    <lineage>
        <taxon>Bacteria</taxon>
        <taxon>Bacillati</taxon>
        <taxon>Bacillota</taxon>
        <taxon>Bacilli</taxon>
        <taxon>Lactobacillales</taxon>
        <taxon>Lactobacillaceae</taxon>
        <taxon>Ligilactobacillus</taxon>
    </lineage>
</organism>
<dbReference type="InterPro" id="IPR036514">
    <property type="entry name" value="SGNH_hydro_sf"/>
</dbReference>